<evidence type="ECO:0000256" key="3">
    <source>
        <dbReference type="SAM" id="SignalP"/>
    </source>
</evidence>
<keyword evidence="2" id="KW-0472">Membrane</keyword>
<comment type="caution">
    <text evidence="4">The sequence shown here is derived from an EMBL/GenBank/DDBJ whole genome shotgun (WGS) entry which is preliminary data.</text>
</comment>
<evidence type="ECO:0000256" key="1">
    <source>
        <dbReference type="SAM" id="MobiDB-lite"/>
    </source>
</evidence>
<keyword evidence="2" id="KW-1133">Transmembrane helix</keyword>
<protein>
    <recommendedName>
        <fullName evidence="6">WGxxGxxG-CTERM domain-containing protein</fullName>
    </recommendedName>
</protein>
<dbReference type="NCBIfam" id="NF038039">
    <property type="entry name" value="WGxxGxxG-CTERM"/>
    <property type="match status" value="1"/>
</dbReference>
<keyword evidence="5" id="KW-1185">Reference proteome</keyword>
<feature type="transmembrane region" description="Helical" evidence="2">
    <location>
        <begin position="58"/>
        <end position="75"/>
    </location>
</feature>
<feature type="chain" id="PRO_5014814741" description="WGxxGxxG-CTERM domain-containing protein" evidence="3">
    <location>
        <begin position="30"/>
        <end position="97"/>
    </location>
</feature>
<gene>
    <name evidence="4" type="ORF">CEN44_11520</name>
</gene>
<proteinExistence type="predicted"/>
<dbReference type="EMBL" id="NRQW01000246">
    <property type="protein sequence ID" value="PLZ90094.1"/>
    <property type="molecule type" value="Genomic_DNA"/>
</dbReference>
<keyword evidence="2" id="KW-0812">Transmembrane</keyword>
<evidence type="ECO:0000313" key="4">
    <source>
        <dbReference type="EMBL" id="PLZ90094.1"/>
    </source>
</evidence>
<sequence>MKNNFSKMVSAGVLTLGMTILPLSIPAQAQTTTDPTVTNTAAPNTGVYEAREDRGFDWGWLGLLGLLGLAGLAGRKRNDEPTRYRDPNAVGTSTYRE</sequence>
<evidence type="ECO:0008006" key="6">
    <source>
        <dbReference type="Google" id="ProtNLM"/>
    </source>
</evidence>
<feature type="region of interest" description="Disordered" evidence="1">
    <location>
        <begin position="76"/>
        <end position="97"/>
    </location>
</feature>
<evidence type="ECO:0000313" key="5">
    <source>
        <dbReference type="Proteomes" id="UP000235036"/>
    </source>
</evidence>
<reference evidence="4 5" key="1">
    <citation type="submission" date="2017-08" db="EMBL/GenBank/DDBJ databases">
        <title>Genomes of Fischerella (Mastigocladus) sp. strains.</title>
        <authorList>
            <person name="Miller S.R."/>
        </authorList>
    </citation>
    <scope>NUCLEOTIDE SEQUENCE [LARGE SCALE GENOMIC DNA]</scope>
    <source>
        <strain evidence="4 5">CCMEE 5323</strain>
    </source>
</reference>
<feature type="signal peptide" evidence="3">
    <location>
        <begin position="1"/>
        <end position="29"/>
    </location>
</feature>
<dbReference type="Proteomes" id="UP000235036">
    <property type="component" value="Unassembled WGS sequence"/>
</dbReference>
<keyword evidence="3" id="KW-0732">Signal</keyword>
<organism evidence="4 5">
    <name type="scientific">Fischerella muscicola CCMEE 5323</name>
    <dbReference type="NCBI Taxonomy" id="2019572"/>
    <lineage>
        <taxon>Bacteria</taxon>
        <taxon>Bacillati</taxon>
        <taxon>Cyanobacteriota</taxon>
        <taxon>Cyanophyceae</taxon>
        <taxon>Nostocales</taxon>
        <taxon>Hapalosiphonaceae</taxon>
        <taxon>Fischerella</taxon>
    </lineage>
</organism>
<feature type="compositionally biased region" description="Basic and acidic residues" evidence="1">
    <location>
        <begin position="76"/>
        <end position="86"/>
    </location>
</feature>
<accession>A0A2N6K3H0</accession>
<dbReference type="AlphaFoldDB" id="A0A2N6K3H0"/>
<evidence type="ECO:0000256" key="2">
    <source>
        <dbReference type="SAM" id="Phobius"/>
    </source>
</evidence>
<dbReference type="NCBIfam" id="NF041742">
    <property type="entry name" value="WGxxGxxG_fam"/>
    <property type="match status" value="1"/>
</dbReference>
<name>A0A2N6K3H0_FISMU</name>
<dbReference type="RefSeq" id="WP_016867272.1">
    <property type="nucleotide sequence ID" value="NZ_CAWNVR010000342.1"/>
</dbReference>